<keyword evidence="2" id="KW-1185">Reference proteome</keyword>
<sequence>MSPGFAAFTAFWIDWPACTRRTFGTEIGGAAATPEPTSAAALRSKAMWRFVIFCTL</sequence>
<dbReference type="Proteomes" id="UP001500124">
    <property type="component" value="Unassembled WGS sequence"/>
</dbReference>
<comment type="caution">
    <text evidence="1">The sequence shown here is derived from an EMBL/GenBank/DDBJ whole genome shotgun (WGS) entry which is preliminary data.</text>
</comment>
<evidence type="ECO:0000313" key="1">
    <source>
        <dbReference type="EMBL" id="GAA5046637.1"/>
    </source>
</evidence>
<proteinExistence type="predicted"/>
<gene>
    <name evidence="1" type="ORF">GCM10023336_11350</name>
</gene>
<reference evidence="2" key="1">
    <citation type="journal article" date="2019" name="Int. J. Syst. Evol. Microbiol.">
        <title>The Global Catalogue of Microorganisms (GCM) 10K type strain sequencing project: providing services to taxonomists for standard genome sequencing and annotation.</title>
        <authorList>
            <consortium name="The Broad Institute Genomics Platform"/>
            <consortium name="The Broad Institute Genome Sequencing Center for Infectious Disease"/>
            <person name="Wu L."/>
            <person name="Ma J."/>
        </authorList>
    </citation>
    <scope>NUCLEOTIDE SEQUENCE [LARGE SCALE GENOMIC DNA]</scope>
    <source>
        <strain evidence="2">JCM 18410</strain>
    </source>
</reference>
<organism evidence="1 2">
    <name type="scientific">Streptomyces similanensis</name>
    <dbReference type="NCBI Taxonomy" id="1274988"/>
    <lineage>
        <taxon>Bacteria</taxon>
        <taxon>Bacillati</taxon>
        <taxon>Actinomycetota</taxon>
        <taxon>Actinomycetes</taxon>
        <taxon>Kitasatosporales</taxon>
        <taxon>Streptomycetaceae</taxon>
        <taxon>Streptomyces</taxon>
    </lineage>
</organism>
<evidence type="ECO:0000313" key="2">
    <source>
        <dbReference type="Proteomes" id="UP001500124"/>
    </source>
</evidence>
<protein>
    <submittedName>
        <fullName evidence="1">Uncharacterized protein</fullName>
    </submittedName>
</protein>
<dbReference type="EMBL" id="BAABKC010000013">
    <property type="protein sequence ID" value="GAA5046637.1"/>
    <property type="molecule type" value="Genomic_DNA"/>
</dbReference>
<accession>A0ABP9JWZ6</accession>
<name>A0ABP9JWZ6_9ACTN</name>